<dbReference type="AlphaFoldDB" id="A0A4Y2NYP9"/>
<sequence>MNLLPKMTPLQLFVIVFCTITVVWLTMQFVVFNTCWHAAKYVPSNMQALCQKEQNYLLLRVFDIAKSEPQCTKLLKVLEKTINAYDNKPRIFIVTPTYARPVQKAELTRFSHTLLLVPSVHWIVVEDAENKTALVTNFLSKSRLPFTHLNVPTPPAMKMTKEDPNWLKPRGVLQRNLGLNWIRKHVHPNEKGVVYFADDDNTYDLDLFEEMRYTQTVSVWPVGLVGGLMVEKPLVKNGKVVGFNTLWKRDRPFPIDMAGFAVNLKLLLQHPEAAFSLSVPRGYQESKLLKDLVRVDQLEPKADNCTKVLVWHTRTEYPKLKQEWKLPVPSNLHMEV</sequence>
<comment type="pathway">
    <text evidence="3 21">Protein modification; protein glycosylation.</text>
</comment>
<evidence type="ECO:0000256" key="14">
    <source>
        <dbReference type="ARBA" id="ARBA00023211"/>
    </source>
</evidence>
<dbReference type="FunFam" id="3.90.550.10:FF:000044">
    <property type="entry name" value="Galactosylgalactosylxylosylprotein 3-beta-glucuronosyltransferase"/>
    <property type="match status" value="1"/>
</dbReference>
<evidence type="ECO:0000256" key="7">
    <source>
        <dbReference type="ARBA" id="ARBA00022692"/>
    </source>
</evidence>
<evidence type="ECO:0000256" key="19">
    <source>
        <dbReference type="PIRSR" id="PIRSR605027-4"/>
    </source>
</evidence>
<evidence type="ECO:0000256" key="12">
    <source>
        <dbReference type="ARBA" id="ARBA00023136"/>
    </source>
</evidence>
<evidence type="ECO:0000256" key="9">
    <source>
        <dbReference type="ARBA" id="ARBA00022968"/>
    </source>
</evidence>
<evidence type="ECO:0000256" key="18">
    <source>
        <dbReference type="PIRSR" id="PIRSR605027-3"/>
    </source>
</evidence>
<evidence type="ECO:0000256" key="5">
    <source>
        <dbReference type="ARBA" id="ARBA00012641"/>
    </source>
</evidence>
<keyword evidence="10 21" id="KW-1133">Transmembrane helix</keyword>
<dbReference type="InterPro" id="IPR029044">
    <property type="entry name" value="Nucleotide-diphossugar_trans"/>
</dbReference>
<gene>
    <name evidence="22" type="primary">B3GAT3</name>
    <name evidence="22" type="ORF">AVEN_17242_1</name>
</gene>
<feature type="site" description="Interaction with galactose moiety of substrate glycoprotein" evidence="19">
    <location>
        <position position="322"/>
    </location>
</feature>
<dbReference type="Pfam" id="PF03360">
    <property type="entry name" value="Glyco_transf_43"/>
    <property type="match status" value="1"/>
</dbReference>
<dbReference type="InterPro" id="IPR005027">
    <property type="entry name" value="Glyco_trans_43"/>
</dbReference>
<keyword evidence="9 21" id="KW-0735">Signal-anchor</keyword>
<dbReference type="UniPathway" id="UPA00378"/>
<dbReference type="SUPFAM" id="SSF53448">
    <property type="entry name" value="Nucleotide-diphospho-sugar transferases"/>
    <property type="match status" value="1"/>
</dbReference>
<comment type="cofactor">
    <cofactor evidence="1 18 21">
        <name>Mn(2+)</name>
        <dbReference type="ChEBI" id="CHEBI:29035"/>
    </cofactor>
</comment>
<evidence type="ECO:0000256" key="1">
    <source>
        <dbReference type="ARBA" id="ARBA00001936"/>
    </source>
</evidence>
<feature type="active site" description="Proton donor/acceptor" evidence="16">
    <location>
        <position position="285"/>
    </location>
</feature>
<comment type="catalytic activity">
    <reaction evidence="15 21">
        <text>3-O-(beta-D-galactosyl-(1-&gt;3)-beta-D-galactosyl-(1-&gt;4)-beta-D-xylosyl)-L-seryl-[protein] + UDP-alpha-D-glucuronate = 3-O-(beta-D-GlcA-(1-&gt;3)-beta-D-Gal-(1-&gt;3)-beta-D-Gal-(1-&gt;4)-beta-D-Xyl)-L-seryl-[protein] + UDP + H(+)</text>
        <dbReference type="Rhea" id="RHEA:24168"/>
        <dbReference type="Rhea" id="RHEA-COMP:12571"/>
        <dbReference type="Rhea" id="RHEA-COMP:12573"/>
        <dbReference type="ChEBI" id="CHEBI:15378"/>
        <dbReference type="ChEBI" id="CHEBI:58052"/>
        <dbReference type="ChEBI" id="CHEBI:58223"/>
        <dbReference type="ChEBI" id="CHEBI:132090"/>
        <dbReference type="ChEBI" id="CHEBI:132093"/>
        <dbReference type="EC" id="2.4.1.135"/>
    </reaction>
</comment>
<evidence type="ECO:0000256" key="13">
    <source>
        <dbReference type="ARBA" id="ARBA00023180"/>
    </source>
</evidence>
<dbReference type="Proteomes" id="UP000499080">
    <property type="component" value="Unassembled WGS sequence"/>
</dbReference>
<evidence type="ECO:0000256" key="21">
    <source>
        <dbReference type="RuleBase" id="RU363127"/>
    </source>
</evidence>
<feature type="binding site" evidence="17">
    <location>
        <position position="175"/>
    </location>
    <ligand>
        <name>UDP-alpha-D-glucuronate</name>
        <dbReference type="ChEBI" id="CHEBI:58052"/>
    </ligand>
</feature>
<dbReference type="CDD" id="cd00218">
    <property type="entry name" value="GlcAT-I"/>
    <property type="match status" value="1"/>
</dbReference>
<evidence type="ECO:0000313" key="23">
    <source>
        <dbReference type="Proteomes" id="UP000499080"/>
    </source>
</evidence>
<dbReference type="GO" id="GO:0050650">
    <property type="term" value="P:chondroitin sulfate proteoglycan biosynthetic process"/>
    <property type="evidence" value="ECO:0007669"/>
    <property type="project" value="TreeGrafter"/>
</dbReference>
<feature type="binding site" evidence="18">
    <location>
        <position position="200"/>
    </location>
    <ligand>
        <name>Mn(2+)</name>
        <dbReference type="ChEBI" id="CHEBI:29035"/>
    </ligand>
</feature>
<evidence type="ECO:0000256" key="4">
    <source>
        <dbReference type="ARBA" id="ARBA00007706"/>
    </source>
</evidence>
<evidence type="ECO:0000256" key="11">
    <source>
        <dbReference type="ARBA" id="ARBA00023034"/>
    </source>
</evidence>
<evidence type="ECO:0000256" key="17">
    <source>
        <dbReference type="PIRSR" id="PIRSR605027-2"/>
    </source>
</evidence>
<dbReference type="Gene3D" id="3.90.550.10">
    <property type="entry name" value="Spore Coat Polysaccharide Biosynthesis Protein SpsA, Chain A"/>
    <property type="match status" value="1"/>
</dbReference>
<comment type="subcellular location">
    <subcellularLocation>
        <location evidence="2 21">Golgi apparatus membrane</location>
        <topology evidence="2 21">Single-pass type II membrane protein</topology>
    </subcellularLocation>
</comment>
<dbReference type="GO" id="GO:0046872">
    <property type="term" value="F:metal ion binding"/>
    <property type="evidence" value="ECO:0007669"/>
    <property type="project" value="UniProtKB-KW"/>
</dbReference>
<dbReference type="OrthoDB" id="675023at2759"/>
<keyword evidence="13 20" id="KW-0325">Glycoprotein</keyword>
<evidence type="ECO:0000256" key="8">
    <source>
        <dbReference type="ARBA" id="ARBA00022723"/>
    </source>
</evidence>
<dbReference type="GO" id="GO:0005975">
    <property type="term" value="P:carbohydrate metabolic process"/>
    <property type="evidence" value="ECO:0007669"/>
    <property type="project" value="TreeGrafter"/>
</dbReference>
<evidence type="ECO:0000256" key="6">
    <source>
        <dbReference type="ARBA" id="ARBA00022679"/>
    </source>
</evidence>
<evidence type="ECO:0000256" key="2">
    <source>
        <dbReference type="ARBA" id="ARBA00004323"/>
    </source>
</evidence>
<evidence type="ECO:0000256" key="15">
    <source>
        <dbReference type="ARBA" id="ARBA00047979"/>
    </source>
</evidence>
<feature type="site" description="Interaction with galactose moiety of substrate glycoprotein" evidence="19">
    <location>
        <position position="231"/>
    </location>
</feature>
<feature type="binding site" evidence="17">
    <location>
        <begin position="312"/>
        <end position="314"/>
    </location>
    <ligand>
        <name>UDP-alpha-D-glucuronate</name>
        <dbReference type="ChEBI" id="CHEBI:58052"/>
    </ligand>
</feature>
<keyword evidence="8 18" id="KW-0479">Metal-binding</keyword>
<evidence type="ECO:0000313" key="22">
    <source>
        <dbReference type="EMBL" id="GBN43167.1"/>
    </source>
</evidence>
<dbReference type="GO" id="GO:0000139">
    <property type="term" value="C:Golgi membrane"/>
    <property type="evidence" value="ECO:0007669"/>
    <property type="project" value="UniProtKB-SubCell"/>
</dbReference>
<protein>
    <recommendedName>
        <fullName evidence="5 21">Galactosylgalactosylxylosylprotein 3-beta-glucuronosyltransferase</fullName>
        <ecNumber evidence="5 21">2.4.1.135</ecNumber>
    </recommendedName>
</protein>
<dbReference type="PANTHER" id="PTHR10896:SF65">
    <property type="entry name" value="GALACTOSYLGALACTOSYLXYLOSYLPROTEIN 3-BETA-GLUCURONOSYLTRANSFERASE 3"/>
    <property type="match status" value="1"/>
</dbReference>
<organism evidence="22 23">
    <name type="scientific">Araneus ventricosus</name>
    <name type="common">Orbweaver spider</name>
    <name type="synonym">Epeira ventricosa</name>
    <dbReference type="NCBI Taxonomy" id="182803"/>
    <lineage>
        <taxon>Eukaryota</taxon>
        <taxon>Metazoa</taxon>
        <taxon>Ecdysozoa</taxon>
        <taxon>Arthropoda</taxon>
        <taxon>Chelicerata</taxon>
        <taxon>Arachnida</taxon>
        <taxon>Araneae</taxon>
        <taxon>Araneomorphae</taxon>
        <taxon>Entelegynae</taxon>
        <taxon>Araneoidea</taxon>
        <taxon>Araneidae</taxon>
        <taxon>Araneus</taxon>
    </lineage>
</organism>
<feature type="binding site" evidence="17">
    <location>
        <position position="127"/>
    </location>
    <ligand>
        <name>UDP-alpha-D-glucuronate</name>
        <dbReference type="ChEBI" id="CHEBI:58052"/>
    </ligand>
</feature>
<keyword evidence="6 21" id="KW-0808">Transferase</keyword>
<proteinExistence type="inferred from homology"/>
<dbReference type="EMBL" id="BGPR01009926">
    <property type="protein sequence ID" value="GBN43167.1"/>
    <property type="molecule type" value="Genomic_DNA"/>
</dbReference>
<keyword evidence="23" id="KW-1185">Reference proteome</keyword>
<dbReference type="GO" id="GO:0015018">
    <property type="term" value="F:galactosylgalactosylxylosylprotein 3-beta-glucuronosyltransferase activity"/>
    <property type="evidence" value="ECO:0007669"/>
    <property type="project" value="UniProtKB-UniRule"/>
</dbReference>
<keyword evidence="12 21" id="KW-0472">Membrane</keyword>
<feature type="binding site" evidence="17">
    <location>
        <position position="170"/>
    </location>
    <ligand>
        <name>UDP-alpha-D-glucuronate</name>
        <dbReference type="ChEBI" id="CHEBI:58052"/>
    </ligand>
</feature>
<feature type="transmembrane region" description="Helical" evidence="21">
    <location>
        <begin position="12"/>
        <end position="32"/>
    </location>
</feature>
<name>A0A4Y2NYP9_ARAVE</name>
<feature type="binding site" evidence="17">
    <location>
        <begin position="198"/>
        <end position="200"/>
    </location>
    <ligand>
        <name>UDP-alpha-D-glucuronate</name>
        <dbReference type="ChEBI" id="CHEBI:58052"/>
    </ligand>
</feature>
<keyword evidence="7 21" id="KW-0812">Transmembrane</keyword>
<evidence type="ECO:0000256" key="20">
    <source>
        <dbReference type="PIRSR" id="PIRSR605027-6"/>
    </source>
</evidence>
<keyword evidence="14 18" id="KW-0464">Manganese</keyword>
<evidence type="ECO:0000256" key="10">
    <source>
        <dbReference type="ARBA" id="ARBA00022989"/>
    </source>
</evidence>
<evidence type="ECO:0000256" key="16">
    <source>
        <dbReference type="PIRSR" id="PIRSR605027-1"/>
    </source>
</evidence>
<keyword evidence="11 21" id="KW-0333">Golgi apparatus</keyword>
<dbReference type="EC" id="2.4.1.135" evidence="5 21"/>
<dbReference type="PANTHER" id="PTHR10896">
    <property type="entry name" value="GALACTOSYLGALACTOSYLXYLOSYLPROTEIN 3-BETA-GLUCURONOSYLTRANSFERASE BETA-1,3-GLUCURONYLTRANSFERASE"/>
    <property type="match status" value="1"/>
</dbReference>
<accession>A0A4Y2NYP9</accession>
<comment type="caution">
    <text evidence="22">The sequence shown here is derived from an EMBL/GenBank/DDBJ whole genome shotgun (WGS) entry which is preliminary data.</text>
</comment>
<reference evidence="22 23" key="1">
    <citation type="journal article" date="2019" name="Sci. Rep.">
        <title>Orb-weaving spider Araneus ventricosus genome elucidates the spidroin gene catalogue.</title>
        <authorList>
            <person name="Kono N."/>
            <person name="Nakamura H."/>
            <person name="Ohtoshi R."/>
            <person name="Moran D.A.P."/>
            <person name="Shinohara A."/>
            <person name="Yoshida Y."/>
            <person name="Fujiwara M."/>
            <person name="Mori M."/>
            <person name="Tomita M."/>
            <person name="Arakawa K."/>
        </authorList>
    </citation>
    <scope>NUCLEOTIDE SEQUENCE [LARGE SCALE GENOMIC DNA]</scope>
</reference>
<evidence type="ECO:0000256" key="3">
    <source>
        <dbReference type="ARBA" id="ARBA00004922"/>
    </source>
</evidence>
<feature type="glycosylation site" description="N-linked (GlcNAc...) asparagine" evidence="20">
    <location>
        <position position="304"/>
    </location>
</feature>
<comment type="similarity">
    <text evidence="4 21">Belongs to the glycosyltransferase 43 family.</text>
</comment>
<feature type="binding site" evidence="17">
    <location>
        <begin position="96"/>
        <end position="98"/>
    </location>
    <ligand>
        <name>UDP-alpha-D-glucuronate</name>
        <dbReference type="ChEBI" id="CHEBI:58052"/>
    </ligand>
</feature>